<evidence type="ECO:0000313" key="3">
    <source>
        <dbReference type="Proteomes" id="UP000247792"/>
    </source>
</evidence>
<organism evidence="2 3">
    <name type="scientific">Undibacterium pigrum</name>
    <dbReference type="NCBI Taxonomy" id="401470"/>
    <lineage>
        <taxon>Bacteria</taxon>
        <taxon>Pseudomonadati</taxon>
        <taxon>Pseudomonadota</taxon>
        <taxon>Betaproteobacteria</taxon>
        <taxon>Burkholderiales</taxon>
        <taxon>Oxalobacteraceae</taxon>
        <taxon>Undibacterium</taxon>
    </lineage>
</organism>
<reference evidence="2 3" key="1">
    <citation type="submission" date="2018-05" db="EMBL/GenBank/DDBJ databases">
        <title>Genomic Encyclopedia of Type Strains, Phase IV (KMG-IV): sequencing the most valuable type-strain genomes for metagenomic binning, comparative biology and taxonomic classification.</title>
        <authorList>
            <person name="Goeker M."/>
        </authorList>
    </citation>
    <scope>NUCLEOTIDE SEQUENCE [LARGE SCALE GENOMIC DNA]</scope>
    <source>
        <strain evidence="2 3">DSM 19792</strain>
    </source>
</reference>
<dbReference type="AlphaFoldDB" id="A0A318JFG6"/>
<dbReference type="InterPro" id="IPR000182">
    <property type="entry name" value="GNAT_dom"/>
</dbReference>
<dbReference type="Gene3D" id="3.40.630.30">
    <property type="match status" value="1"/>
</dbReference>
<gene>
    <name evidence="2" type="ORF">DFR42_102741</name>
</gene>
<dbReference type="Proteomes" id="UP000247792">
    <property type="component" value="Unassembled WGS sequence"/>
</dbReference>
<dbReference type="GO" id="GO:0005737">
    <property type="term" value="C:cytoplasm"/>
    <property type="evidence" value="ECO:0007669"/>
    <property type="project" value="TreeGrafter"/>
</dbReference>
<name>A0A318JFG6_9BURK</name>
<keyword evidence="3" id="KW-1185">Reference proteome</keyword>
<dbReference type="Pfam" id="PF13302">
    <property type="entry name" value="Acetyltransf_3"/>
    <property type="match status" value="1"/>
</dbReference>
<proteinExistence type="predicted"/>
<dbReference type="PROSITE" id="PS51186">
    <property type="entry name" value="GNAT"/>
    <property type="match status" value="1"/>
</dbReference>
<comment type="caution">
    <text evidence="2">The sequence shown here is derived from an EMBL/GenBank/DDBJ whole genome shotgun (WGS) entry which is preliminary data.</text>
</comment>
<dbReference type="PANTHER" id="PTHR43792">
    <property type="entry name" value="GNAT FAMILY, PUTATIVE (AFU_ORTHOLOGUE AFUA_3G00765)-RELATED-RELATED"/>
    <property type="match status" value="1"/>
</dbReference>
<evidence type="ECO:0000313" key="2">
    <source>
        <dbReference type="EMBL" id="PXX45513.1"/>
    </source>
</evidence>
<evidence type="ECO:0000259" key="1">
    <source>
        <dbReference type="PROSITE" id="PS51186"/>
    </source>
</evidence>
<accession>A0A318JFG6</accession>
<dbReference type="SUPFAM" id="SSF55729">
    <property type="entry name" value="Acyl-CoA N-acyltransferases (Nat)"/>
    <property type="match status" value="1"/>
</dbReference>
<keyword evidence="2" id="KW-0808">Transferase</keyword>
<dbReference type="InterPro" id="IPR016181">
    <property type="entry name" value="Acyl_CoA_acyltransferase"/>
</dbReference>
<feature type="domain" description="N-acetyltransferase" evidence="1">
    <location>
        <begin position="27"/>
        <end position="175"/>
    </location>
</feature>
<sequence length="189" mass="22040">MSETKPFPVLETANYQLRRIVAADMPAVFRGLSDPRVTEYYGISYDTLASSQEQMDWYEQVWLDGTGLWWGICSKEKPEQLIGTCGLHEWEQEHHCAETGFWLSPDHWGKAVIPECMNVIINHCFKHLGLHRLQAMVEPENIASWRLIEKLGFQLEGVLRECEYKHGRYIDLKCYSLLDREFGSKQDSR</sequence>
<dbReference type="EMBL" id="QJKB01000002">
    <property type="protein sequence ID" value="PXX45513.1"/>
    <property type="molecule type" value="Genomic_DNA"/>
</dbReference>
<protein>
    <submittedName>
        <fullName evidence="2">Ribosomal-protein-alanine N-acetyltransferase</fullName>
    </submittedName>
</protein>
<dbReference type="RefSeq" id="WP_170133482.1">
    <property type="nucleotide sequence ID" value="NZ_QJKB01000002.1"/>
</dbReference>
<dbReference type="InterPro" id="IPR051531">
    <property type="entry name" value="N-acetyltransferase"/>
</dbReference>
<dbReference type="GO" id="GO:0008999">
    <property type="term" value="F:protein-N-terminal-alanine acetyltransferase activity"/>
    <property type="evidence" value="ECO:0007669"/>
    <property type="project" value="TreeGrafter"/>
</dbReference>
<dbReference type="PANTHER" id="PTHR43792:SF9">
    <property type="entry name" value="RIBOSOMAL-PROTEIN-ALANINE ACETYLTRANSFERASE"/>
    <property type="match status" value="1"/>
</dbReference>